<sequence>MTAESTPRRRTGGRSAAVLASIRKAVEELIAERGSDAITIPMVAERAGVNHSSVYRRWGDARTMINDLATYRVDPERDLPDSGDVRADLAAWARELISHYSVPVNAAILRGGAAAAGESESDCLRDRRAEAAAFAARSGGAFSGDDVIDRVVAPIIYRVIFLPWTLSEIDTNAYVDEL</sequence>
<dbReference type="InterPro" id="IPR009057">
    <property type="entry name" value="Homeodomain-like_sf"/>
</dbReference>
<accession>A0ABW6LW74</accession>
<gene>
    <name evidence="4" type="ORF">ACFYNQ_06120</name>
</gene>
<dbReference type="PANTHER" id="PTHR30055:SF148">
    <property type="entry name" value="TETR-FAMILY TRANSCRIPTIONAL REGULATOR"/>
    <property type="match status" value="1"/>
</dbReference>
<dbReference type="Gene3D" id="1.10.10.60">
    <property type="entry name" value="Homeodomain-like"/>
    <property type="match status" value="1"/>
</dbReference>
<dbReference type="InterPro" id="IPR036271">
    <property type="entry name" value="Tet_transcr_reg_TetR-rel_C_sf"/>
</dbReference>
<dbReference type="PANTHER" id="PTHR30055">
    <property type="entry name" value="HTH-TYPE TRANSCRIPTIONAL REGULATOR RUTR"/>
    <property type="match status" value="1"/>
</dbReference>
<dbReference type="RefSeq" id="WP_388103293.1">
    <property type="nucleotide sequence ID" value="NZ_JBIAHM010000002.1"/>
</dbReference>
<comment type="caution">
    <text evidence="4">The sequence shown here is derived from an EMBL/GenBank/DDBJ whole genome shotgun (WGS) entry which is preliminary data.</text>
</comment>
<protein>
    <submittedName>
        <fullName evidence="4">TetR/AcrR family transcriptional regulator</fullName>
    </submittedName>
</protein>
<organism evidence="4 5">
    <name type="scientific">Streptomyces hokutonensis</name>
    <dbReference type="NCBI Taxonomy" id="1306990"/>
    <lineage>
        <taxon>Bacteria</taxon>
        <taxon>Bacillati</taxon>
        <taxon>Actinomycetota</taxon>
        <taxon>Actinomycetes</taxon>
        <taxon>Kitasatosporales</taxon>
        <taxon>Streptomycetaceae</taxon>
        <taxon>Streptomyces</taxon>
    </lineage>
</organism>
<dbReference type="InterPro" id="IPR050109">
    <property type="entry name" value="HTH-type_TetR-like_transc_reg"/>
</dbReference>
<dbReference type="SUPFAM" id="SSF48498">
    <property type="entry name" value="Tetracyclin repressor-like, C-terminal domain"/>
    <property type="match status" value="1"/>
</dbReference>
<evidence type="ECO:0000313" key="5">
    <source>
        <dbReference type="Proteomes" id="UP001601303"/>
    </source>
</evidence>
<dbReference type="Proteomes" id="UP001601303">
    <property type="component" value="Unassembled WGS sequence"/>
</dbReference>
<dbReference type="Gene3D" id="1.10.357.10">
    <property type="entry name" value="Tetracycline Repressor, domain 2"/>
    <property type="match status" value="1"/>
</dbReference>
<keyword evidence="1 2" id="KW-0238">DNA-binding</keyword>
<evidence type="ECO:0000256" key="1">
    <source>
        <dbReference type="ARBA" id="ARBA00023125"/>
    </source>
</evidence>
<keyword evidence="5" id="KW-1185">Reference proteome</keyword>
<dbReference type="PROSITE" id="PS50977">
    <property type="entry name" value="HTH_TETR_2"/>
    <property type="match status" value="1"/>
</dbReference>
<dbReference type="SUPFAM" id="SSF46689">
    <property type="entry name" value="Homeodomain-like"/>
    <property type="match status" value="1"/>
</dbReference>
<dbReference type="Pfam" id="PF00440">
    <property type="entry name" value="TetR_N"/>
    <property type="match status" value="1"/>
</dbReference>
<feature type="domain" description="HTH tetR-type" evidence="3">
    <location>
        <begin position="16"/>
        <end position="76"/>
    </location>
</feature>
<feature type="DNA-binding region" description="H-T-H motif" evidence="2">
    <location>
        <begin position="39"/>
        <end position="58"/>
    </location>
</feature>
<name>A0ABW6LW74_9ACTN</name>
<dbReference type="InterPro" id="IPR001647">
    <property type="entry name" value="HTH_TetR"/>
</dbReference>
<dbReference type="EMBL" id="JBIAHM010000002">
    <property type="protein sequence ID" value="MFE9598143.1"/>
    <property type="molecule type" value="Genomic_DNA"/>
</dbReference>
<proteinExistence type="predicted"/>
<reference evidence="4 5" key="1">
    <citation type="submission" date="2024-10" db="EMBL/GenBank/DDBJ databases">
        <title>The Natural Products Discovery Center: Release of the First 8490 Sequenced Strains for Exploring Actinobacteria Biosynthetic Diversity.</title>
        <authorList>
            <person name="Kalkreuter E."/>
            <person name="Kautsar S.A."/>
            <person name="Yang D."/>
            <person name="Bader C.D."/>
            <person name="Teijaro C.N."/>
            <person name="Fluegel L."/>
            <person name="Davis C.M."/>
            <person name="Simpson J.R."/>
            <person name="Lauterbach L."/>
            <person name="Steele A.D."/>
            <person name="Gui C."/>
            <person name="Meng S."/>
            <person name="Li G."/>
            <person name="Viehrig K."/>
            <person name="Ye F."/>
            <person name="Su P."/>
            <person name="Kiefer A.F."/>
            <person name="Nichols A."/>
            <person name="Cepeda A.J."/>
            <person name="Yan W."/>
            <person name="Fan B."/>
            <person name="Jiang Y."/>
            <person name="Adhikari A."/>
            <person name="Zheng C.-J."/>
            <person name="Schuster L."/>
            <person name="Cowan T.M."/>
            <person name="Smanski M.J."/>
            <person name="Chevrette M.G."/>
            <person name="De Carvalho L.P.S."/>
            <person name="Shen B."/>
        </authorList>
    </citation>
    <scope>NUCLEOTIDE SEQUENCE [LARGE SCALE GENOMIC DNA]</scope>
    <source>
        <strain evidence="4 5">NPDC006488</strain>
    </source>
</reference>
<evidence type="ECO:0000256" key="2">
    <source>
        <dbReference type="PROSITE-ProRule" id="PRU00335"/>
    </source>
</evidence>
<evidence type="ECO:0000313" key="4">
    <source>
        <dbReference type="EMBL" id="MFE9598143.1"/>
    </source>
</evidence>
<evidence type="ECO:0000259" key="3">
    <source>
        <dbReference type="PROSITE" id="PS50977"/>
    </source>
</evidence>